<sequence>MVDPEAEYLAAEVINAGRPVTFKLLSRQLKVHVDQAKGMLFRFHRKQNAKKPGSVHATYHIIGTPKPEPKPDAKAHANGDSASAQDGEDTVMQSSPPMSSMQHEEEEQESAGEIVKRTAITIAQEQNLEAAKSSYETISKLFVYSLEPGPMKDTSVLSECYRRVEKEFSHEDPLEMCKVYGTAHNPNVTRRTLGKSAPPPVPVPNKAAANQDPRPSSIQNGTATKAAPTKGRKGSGSNETPKPTPQVDAAAIPAKAAESKGKKVRVDKSDIFASFAKAKPKKKVAEDQPMEDMEEEEQEEDFVEAKEVEDGATKKARAERAAKLKNMFNEDEDEPMNDAPSPTAETEQQEEAEAASPIDKPAPVPHPEEEQQQEFLTVSNGRRRGKRRVMTKRTHKDDEGFLVTKEVPIWEEFSEDEPAPKKAKIAVAPSGGKGKKAAGGAKGGAGQGNIMSFFGKK</sequence>
<evidence type="ECO:0000256" key="2">
    <source>
        <dbReference type="ARBA" id="ARBA00017589"/>
    </source>
</evidence>
<feature type="compositionally biased region" description="Acidic residues" evidence="5">
    <location>
        <begin position="288"/>
        <end position="302"/>
    </location>
</feature>
<feature type="region of interest" description="Disordered" evidence="5">
    <location>
        <begin position="188"/>
        <end position="400"/>
    </location>
</feature>
<evidence type="ECO:0000256" key="4">
    <source>
        <dbReference type="ARBA" id="ARBA00023242"/>
    </source>
</evidence>
<dbReference type="OrthoDB" id="514823at2759"/>
<gene>
    <name evidence="6" type="ORF">K402DRAFT_389742</name>
</gene>
<dbReference type="GO" id="GO:0003887">
    <property type="term" value="F:DNA-directed DNA polymerase activity"/>
    <property type="evidence" value="ECO:0007669"/>
    <property type="project" value="TreeGrafter"/>
</dbReference>
<protein>
    <recommendedName>
        <fullName evidence="2">DNA polymerase delta subunit 3</fullName>
    </recommendedName>
</protein>
<evidence type="ECO:0000256" key="3">
    <source>
        <dbReference type="ARBA" id="ARBA00022705"/>
    </source>
</evidence>
<feature type="compositionally biased region" description="Basic and acidic residues" evidence="5">
    <location>
        <begin position="257"/>
        <end position="270"/>
    </location>
</feature>
<dbReference type="AlphaFoldDB" id="A0A6G1HC84"/>
<dbReference type="Proteomes" id="UP000800041">
    <property type="component" value="Unassembled WGS sequence"/>
</dbReference>
<dbReference type="GO" id="GO:0006271">
    <property type="term" value="P:DNA strand elongation involved in DNA replication"/>
    <property type="evidence" value="ECO:0007669"/>
    <property type="project" value="TreeGrafter"/>
</dbReference>
<proteinExistence type="predicted"/>
<dbReference type="InterPro" id="IPR019038">
    <property type="entry name" value="POLD3"/>
</dbReference>
<feature type="region of interest" description="Disordered" evidence="5">
    <location>
        <begin position="47"/>
        <end position="112"/>
    </location>
</feature>
<feature type="region of interest" description="Disordered" evidence="5">
    <location>
        <begin position="414"/>
        <end position="457"/>
    </location>
</feature>
<evidence type="ECO:0000256" key="5">
    <source>
        <dbReference type="SAM" id="MobiDB-lite"/>
    </source>
</evidence>
<dbReference type="Pfam" id="PF09507">
    <property type="entry name" value="CDC27"/>
    <property type="match status" value="1"/>
</dbReference>
<dbReference type="InterPro" id="IPR041913">
    <property type="entry name" value="POLD3_sf"/>
</dbReference>
<keyword evidence="3" id="KW-0235">DNA replication</keyword>
<organism evidence="6 7">
    <name type="scientific">Aulographum hederae CBS 113979</name>
    <dbReference type="NCBI Taxonomy" id="1176131"/>
    <lineage>
        <taxon>Eukaryota</taxon>
        <taxon>Fungi</taxon>
        <taxon>Dikarya</taxon>
        <taxon>Ascomycota</taxon>
        <taxon>Pezizomycotina</taxon>
        <taxon>Dothideomycetes</taxon>
        <taxon>Pleosporomycetidae</taxon>
        <taxon>Aulographales</taxon>
        <taxon>Aulographaceae</taxon>
    </lineage>
</organism>
<dbReference type="PANTHER" id="PTHR17598">
    <property type="entry name" value="DNA POLYMERASE DELTA SUBUNIT 3"/>
    <property type="match status" value="1"/>
</dbReference>
<feature type="compositionally biased region" description="Basic residues" evidence="5">
    <location>
        <begin position="381"/>
        <end position="394"/>
    </location>
</feature>
<keyword evidence="4" id="KW-0539">Nucleus</keyword>
<dbReference type="GO" id="GO:1904161">
    <property type="term" value="P:DNA synthesis involved in UV-damage excision repair"/>
    <property type="evidence" value="ECO:0007669"/>
    <property type="project" value="TreeGrafter"/>
</dbReference>
<reference evidence="6" key="1">
    <citation type="journal article" date="2020" name="Stud. Mycol.">
        <title>101 Dothideomycetes genomes: a test case for predicting lifestyles and emergence of pathogens.</title>
        <authorList>
            <person name="Haridas S."/>
            <person name="Albert R."/>
            <person name="Binder M."/>
            <person name="Bloem J."/>
            <person name="Labutti K."/>
            <person name="Salamov A."/>
            <person name="Andreopoulos B."/>
            <person name="Baker S."/>
            <person name="Barry K."/>
            <person name="Bills G."/>
            <person name="Bluhm B."/>
            <person name="Cannon C."/>
            <person name="Castanera R."/>
            <person name="Culley D."/>
            <person name="Daum C."/>
            <person name="Ezra D."/>
            <person name="Gonzalez J."/>
            <person name="Henrissat B."/>
            <person name="Kuo A."/>
            <person name="Liang C."/>
            <person name="Lipzen A."/>
            <person name="Lutzoni F."/>
            <person name="Magnuson J."/>
            <person name="Mondo S."/>
            <person name="Nolan M."/>
            <person name="Ohm R."/>
            <person name="Pangilinan J."/>
            <person name="Park H.-J."/>
            <person name="Ramirez L."/>
            <person name="Alfaro M."/>
            <person name="Sun H."/>
            <person name="Tritt A."/>
            <person name="Yoshinaga Y."/>
            <person name="Zwiers L.-H."/>
            <person name="Turgeon B."/>
            <person name="Goodwin S."/>
            <person name="Spatafora J."/>
            <person name="Crous P."/>
            <person name="Grigoriev I."/>
        </authorList>
    </citation>
    <scope>NUCLEOTIDE SEQUENCE</scope>
    <source>
        <strain evidence="6">CBS 113979</strain>
    </source>
</reference>
<evidence type="ECO:0000313" key="7">
    <source>
        <dbReference type="Proteomes" id="UP000800041"/>
    </source>
</evidence>
<accession>A0A6G1HC84</accession>
<name>A0A6G1HC84_9PEZI</name>
<feature type="compositionally biased region" description="Polar residues" evidence="5">
    <location>
        <begin position="213"/>
        <end position="223"/>
    </location>
</feature>
<keyword evidence="7" id="KW-1185">Reference proteome</keyword>
<dbReference type="GO" id="GO:0006297">
    <property type="term" value="P:nucleotide-excision repair, DNA gap filling"/>
    <property type="evidence" value="ECO:0007669"/>
    <property type="project" value="TreeGrafter"/>
</dbReference>
<comment type="subcellular location">
    <subcellularLocation>
        <location evidence="1">Nucleus</location>
    </subcellularLocation>
</comment>
<dbReference type="GO" id="GO:0043625">
    <property type="term" value="C:delta DNA polymerase complex"/>
    <property type="evidence" value="ECO:0007669"/>
    <property type="project" value="InterPro"/>
</dbReference>
<evidence type="ECO:0000313" key="6">
    <source>
        <dbReference type="EMBL" id="KAF1990843.1"/>
    </source>
</evidence>
<dbReference type="PANTHER" id="PTHR17598:SF13">
    <property type="entry name" value="DNA POLYMERASE DELTA SUBUNIT 3"/>
    <property type="match status" value="1"/>
</dbReference>
<evidence type="ECO:0000256" key="1">
    <source>
        <dbReference type="ARBA" id="ARBA00004123"/>
    </source>
</evidence>
<feature type="compositionally biased region" description="Basic and acidic residues" evidence="5">
    <location>
        <begin position="67"/>
        <end position="77"/>
    </location>
</feature>
<feature type="compositionally biased region" description="Basic and acidic residues" evidence="5">
    <location>
        <begin position="303"/>
        <end position="322"/>
    </location>
</feature>
<dbReference type="Gene3D" id="3.90.1030.20">
    <property type="entry name" value="DNA polymerase delta, p66 (Cdc27) subunit, wHTH domain"/>
    <property type="match status" value="1"/>
</dbReference>
<feature type="compositionally biased region" description="Low complexity" evidence="5">
    <location>
        <begin position="92"/>
        <end position="101"/>
    </location>
</feature>
<dbReference type="EMBL" id="ML977141">
    <property type="protein sequence ID" value="KAF1990843.1"/>
    <property type="molecule type" value="Genomic_DNA"/>
</dbReference>